<proteinExistence type="predicted"/>
<protein>
    <submittedName>
        <fullName evidence="1">Uncharacterized protein</fullName>
    </submittedName>
</protein>
<gene>
    <name evidence="1" type="ORF">EZS28_040503</name>
</gene>
<dbReference type="EMBL" id="SNRW01022229">
    <property type="protein sequence ID" value="KAA6363971.1"/>
    <property type="molecule type" value="Genomic_DNA"/>
</dbReference>
<dbReference type="Proteomes" id="UP000324800">
    <property type="component" value="Unassembled WGS sequence"/>
</dbReference>
<organism evidence="1 2">
    <name type="scientific">Streblomastix strix</name>
    <dbReference type="NCBI Taxonomy" id="222440"/>
    <lineage>
        <taxon>Eukaryota</taxon>
        <taxon>Metamonada</taxon>
        <taxon>Preaxostyla</taxon>
        <taxon>Oxymonadida</taxon>
        <taxon>Streblomastigidae</taxon>
        <taxon>Streblomastix</taxon>
    </lineage>
</organism>
<comment type="caution">
    <text evidence="1">The sequence shown here is derived from an EMBL/GenBank/DDBJ whole genome shotgun (WGS) entry which is preliminary data.</text>
</comment>
<evidence type="ECO:0000313" key="1">
    <source>
        <dbReference type="EMBL" id="KAA6363971.1"/>
    </source>
</evidence>
<evidence type="ECO:0000313" key="2">
    <source>
        <dbReference type="Proteomes" id="UP000324800"/>
    </source>
</evidence>
<dbReference type="AlphaFoldDB" id="A0A5J4U1V5"/>
<reference evidence="1 2" key="1">
    <citation type="submission" date="2019-03" db="EMBL/GenBank/DDBJ databases">
        <title>Single cell metagenomics reveals metabolic interactions within the superorganism composed of flagellate Streblomastix strix and complex community of Bacteroidetes bacteria on its surface.</title>
        <authorList>
            <person name="Treitli S.C."/>
            <person name="Kolisko M."/>
            <person name="Husnik F."/>
            <person name="Keeling P."/>
            <person name="Hampl V."/>
        </authorList>
    </citation>
    <scope>NUCLEOTIDE SEQUENCE [LARGE SCALE GENOMIC DNA]</scope>
    <source>
        <strain evidence="1">ST1C</strain>
    </source>
</reference>
<name>A0A5J4U1V5_9EUKA</name>
<sequence>MLDCSIGSVVGHTCSSLHLLSNASCNLLLLALTDSGLKLPLSIPVAWTSCLCNLLPDSLSDSYNGDLDLDLDLDQDLDLDLFLEFDLPLEYDLDLRQRFLFQ</sequence>
<accession>A0A5J4U1V5</accession>